<evidence type="ECO:0000313" key="1">
    <source>
        <dbReference type="EMBL" id="KAF7812578.1"/>
    </source>
</evidence>
<sequence length="42" mass="5088">MSRLISKEFKMYKFKLVAQVSQTDRFALYLGIREDLMLEWDS</sequence>
<name>A0A834SZE3_9FABA</name>
<dbReference type="Proteomes" id="UP000634136">
    <property type="component" value="Unassembled WGS sequence"/>
</dbReference>
<accession>A0A834SZE3</accession>
<dbReference type="EMBL" id="JAAIUW010000010">
    <property type="protein sequence ID" value="KAF7812578.1"/>
    <property type="molecule type" value="Genomic_DNA"/>
</dbReference>
<gene>
    <name evidence="1" type="ORF">G2W53_033554</name>
</gene>
<comment type="caution">
    <text evidence="1">The sequence shown here is derived from an EMBL/GenBank/DDBJ whole genome shotgun (WGS) entry which is preliminary data.</text>
</comment>
<proteinExistence type="predicted"/>
<evidence type="ECO:0000313" key="2">
    <source>
        <dbReference type="Proteomes" id="UP000634136"/>
    </source>
</evidence>
<organism evidence="1 2">
    <name type="scientific">Senna tora</name>
    <dbReference type="NCBI Taxonomy" id="362788"/>
    <lineage>
        <taxon>Eukaryota</taxon>
        <taxon>Viridiplantae</taxon>
        <taxon>Streptophyta</taxon>
        <taxon>Embryophyta</taxon>
        <taxon>Tracheophyta</taxon>
        <taxon>Spermatophyta</taxon>
        <taxon>Magnoliopsida</taxon>
        <taxon>eudicotyledons</taxon>
        <taxon>Gunneridae</taxon>
        <taxon>Pentapetalae</taxon>
        <taxon>rosids</taxon>
        <taxon>fabids</taxon>
        <taxon>Fabales</taxon>
        <taxon>Fabaceae</taxon>
        <taxon>Caesalpinioideae</taxon>
        <taxon>Cassia clade</taxon>
        <taxon>Senna</taxon>
    </lineage>
</organism>
<dbReference type="AlphaFoldDB" id="A0A834SZE3"/>
<keyword evidence="2" id="KW-1185">Reference proteome</keyword>
<protein>
    <submittedName>
        <fullName evidence="1">Uncharacterized protein</fullName>
    </submittedName>
</protein>
<reference evidence="1" key="1">
    <citation type="submission" date="2020-09" db="EMBL/GenBank/DDBJ databases">
        <title>Genome-Enabled Discovery of Anthraquinone Biosynthesis in Senna tora.</title>
        <authorList>
            <person name="Kang S.-H."/>
            <person name="Pandey R.P."/>
            <person name="Lee C.-M."/>
            <person name="Sim J.-S."/>
            <person name="Jeong J.-T."/>
            <person name="Choi B.-S."/>
            <person name="Jung M."/>
            <person name="Ginzburg D."/>
            <person name="Zhao K."/>
            <person name="Won S.Y."/>
            <person name="Oh T.-J."/>
            <person name="Yu Y."/>
            <person name="Kim N.-H."/>
            <person name="Lee O.R."/>
            <person name="Lee T.-H."/>
            <person name="Bashyal P."/>
            <person name="Kim T.-S."/>
            <person name="Lee W.-H."/>
            <person name="Kawkins C."/>
            <person name="Kim C.-K."/>
            <person name="Kim J.S."/>
            <person name="Ahn B.O."/>
            <person name="Rhee S.Y."/>
            <person name="Sohng J.K."/>
        </authorList>
    </citation>
    <scope>NUCLEOTIDE SEQUENCE</scope>
    <source>
        <tissue evidence="1">Leaf</tissue>
    </source>
</reference>